<protein>
    <submittedName>
        <fullName evidence="5">Site-specific integrase</fullName>
    </submittedName>
</protein>
<name>A0ABU5MCB5_9GAMM</name>
<dbReference type="InterPro" id="IPR013762">
    <property type="entry name" value="Integrase-like_cat_sf"/>
</dbReference>
<keyword evidence="6" id="KW-1185">Reference proteome</keyword>
<dbReference type="CDD" id="cd00796">
    <property type="entry name" value="INT_Rci_Hp1_C"/>
    <property type="match status" value="1"/>
</dbReference>
<keyword evidence="2" id="KW-0233">DNA recombination</keyword>
<reference evidence="5 6" key="1">
    <citation type="submission" date="2023-12" db="EMBL/GenBank/DDBJ databases">
        <title>'Antibacterial potential of Stenotrophomonas maltophilia cystic fibrosis isolates' (manuscript under preparation).</title>
        <authorList>
            <person name="Crisan C.V."/>
            <person name="Pettis M."/>
            <person name="Goldberg J.B."/>
        </authorList>
    </citation>
    <scope>NUCLEOTIDE SEQUENCE [LARGE SCALE GENOMIC DNA]</scope>
    <source>
        <strain evidence="5 6">CCV155</strain>
    </source>
</reference>
<comment type="caution">
    <text evidence="5">The sequence shown here is derived from an EMBL/GenBank/DDBJ whole genome shotgun (WGS) entry which is preliminary data.</text>
</comment>
<dbReference type="PROSITE" id="PS51898">
    <property type="entry name" value="TYR_RECOMBINASE"/>
    <property type="match status" value="1"/>
</dbReference>
<dbReference type="Gene3D" id="1.10.443.10">
    <property type="entry name" value="Intergrase catalytic core"/>
    <property type="match status" value="1"/>
</dbReference>
<dbReference type="InterPro" id="IPR050090">
    <property type="entry name" value="Tyrosine_recombinase_XerCD"/>
</dbReference>
<organism evidence="5 6">
    <name type="scientific">Stenotrophomonas muris</name>
    <dbReference type="NCBI Taxonomy" id="2963283"/>
    <lineage>
        <taxon>Bacteria</taxon>
        <taxon>Pseudomonadati</taxon>
        <taxon>Pseudomonadota</taxon>
        <taxon>Gammaproteobacteria</taxon>
        <taxon>Lysobacterales</taxon>
        <taxon>Lysobacteraceae</taxon>
        <taxon>Stenotrophomonas</taxon>
    </lineage>
</organism>
<dbReference type="SUPFAM" id="SSF56349">
    <property type="entry name" value="DNA breaking-rejoining enzymes"/>
    <property type="match status" value="1"/>
</dbReference>
<gene>
    <name evidence="5" type="ORF">U5F72_01080</name>
</gene>
<evidence type="ECO:0000256" key="1">
    <source>
        <dbReference type="ARBA" id="ARBA00022908"/>
    </source>
</evidence>
<dbReference type="InterPro" id="IPR011010">
    <property type="entry name" value="DNA_brk_join_enz"/>
</dbReference>
<evidence type="ECO:0000313" key="5">
    <source>
        <dbReference type="EMBL" id="MDZ7510411.1"/>
    </source>
</evidence>
<accession>A0ABU5MCB5</accession>
<dbReference type="RefSeq" id="WP_322546737.1">
    <property type="nucleotide sequence ID" value="NZ_JAXUAC010000002.1"/>
</dbReference>
<feature type="domain" description="Tyr recombinase" evidence="4">
    <location>
        <begin position="174"/>
        <end position="345"/>
    </location>
</feature>
<dbReference type="Proteomes" id="UP001290894">
    <property type="component" value="Unassembled WGS sequence"/>
</dbReference>
<keyword evidence="1" id="KW-0229">DNA integration</keyword>
<evidence type="ECO:0000259" key="4">
    <source>
        <dbReference type="PROSITE" id="PS51898"/>
    </source>
</evidence>
<dbReference type="EMBL" id="JAXUAC010000002">
    <property type="protein sequence ID" value="MDZ7510411.1"/>
    <property type="molecule type" value="Genomic_DNA"/>
</dbReference>
<sequence>MAVVEKRGKKWRAMVRIKPHPTASKTFNGRKAAEDWARITEDALRAGLPPPQESMTLETLIDRYIKEMDRFKPISATKRGNLRRWVESLGDREVSSLTGQDILNHIRDRTNPSAALNGGKAPGPATMAMELGFLAEALAAARSLWNMTIPDVVTAVRPVLRRAGAIAKPEERDRRPTAHELDELAAFYKFNFGAIPMRDLIPFAIDSAMRMGEIVALRWDDYQGGEKPMILIRDRKDPKDKKGNHQWVPLLGRTAAIIDSQPRNGALIFPYKADSIGASFRRACNRLQIENLHFHDLRHEGTSRLFEQGYTIPEVAIVTGHKDWKSLKRYTQLAPSSLHRDPLHQPLPHSLILRPAPTSASEPDSD</sequence>
<dbReference type="InterPro" id="IPR002104">
    <property type="entry name" value="Integrase_catalytic"/>
</dbReference>
<evidence type="ECO:0000256" key="2">
    <source>
        <dbReference type="ARBA" id="ARBA00023172"/>
    </source>
</evidence>
<evidence type="ECO:0000256" key="3">
    <source>
        <dbReference type="SAM" id="MobiDB-lite"/>
    </source>
</evidence>
<dbReference type="Pfam" id="PF00589">
    <property type="entry name" value="Phage_integrase"/>
    <property type="match status" value="1"/>
</dbReference>
<dbReference type="PANTHER" id="PTHR30349:SF94">
    <property type="entry name" value="INTEGRASE_RECOMBINASE HI_1414-RELATED"/>
    <property type="match status" value="1"/>
</dbReference>
<feature type="region of interest" description="Disordered" evidence="3">
    <location>
        <begin position="338"/>
        <end position="366"/>
    </location>
</feature>
<evidence type="ECO:0000313" key="6">
    <source>
        <dbReference type="Proteomes" id="UP001290894"/>
    </source>
</evidence>
<dbReference type="PANTHER" id="PTHR30349">
    <property type="entry name" value="PHAGE INTEGRASE-RELATED"/>
    <property type="match status" value="1"/>
</dbReference>
<proteinExistence type="predicted"/>